<organism evidence="1 2">
    <name type="scientific">Glossina austeni</name>
    <name type="common">Savannah tsetse fly</name>
    <dbReference type="NCBI Taxonomy" id="7395"/>
    <lineage>
        <taxon>Eukaryota</taxon>
        <taxon>Metazoa</taxon>
        <taxon>Ecdysozoa</taxon>
        <taxon>Arthropoda</taxon>
        <taxon>Hexapoda</taxon>
        <taxon>Insecta</taxon>
        <taxon>Pterygota</taxon>
        <taxon>Neoptera</taxon>
        <taxon>Endopterygota</taxon>
        <taxon>Diptera</taxon>
        <taxon>Brachycera</taxon>
        <taxon>Muscomorpha</taxon>
        <taxon>Hippoboscoidea</taxon>
        <taxon>Glossinidae</taxon>
        <taxon>Glossina</taxon>
    </lineage>
</organism>
<proteinExistence type="predicted"/>
<evidence type="ECO:0000313" key="1">
    <source>
        <dbReference type="EnsemblMetazoa" id="GAUT031852-PA"/>
    </source>
</evidence>
<evidence type="ECO:0000313" key="2">
    <source>
        <dbReference type="Proteomes" id="UP000078200"/>
    </source>
</evidence>
<dbReference type="AlphaFoldDB" id="A0A1A9VBH3"/>
<dbReference type="VEuPathDB" id="VectorBase:GAUT031852"/>
<dbReference type="Proteomes" id="UP000078200">
    <property type="component" value="Unassembled WGS sequence"/>
</dbReference>
<accession>A0A1A9VBH3</accession>
<name>A0A1A9VBH3_GLOAU</name>
<protein>
    <submittedName>
        <fullName evidence="1">Uncharacterized protein</fullName>
    </submittedName>
</protein>
<keyword evidence="2" id="KW-1185">Reference proteome</keyword>
<dbReference type="EnsemblMetazoa" id="GAUT031852-RA">
    <property type="protein sequence ID" value="GAUT031852-PA"/>
    <property type="gene ID" value="GAUT031852"/>
</dbReference>
<sequence>MAQCISLAKPWAFSPPLSVDDVTAAALTFMLCTSTVSSLKYSLSTSCKNSTVNQSGGVTKVICPELSSIQWHLGANFTLLPRSSYKASSCVLKAPFIAKSTCIRSIIEVKFSPGGIAAVGVKRLTYRAPGSSFANISKFVAQTQLNALQSNTRAQVINS</sequence>
<reference evidence="1" key="1">
    <citation type="submission" date="2020-05" db="UniProtKB">
        <authorList>
            <consortium name="EnsemblMetazoa"/>
        </authorList>
    </citation>
    <scope>IDENTIFICATION</scope>
    <source>
        <strain evidence="1">TTRI</strain>
    </source>
</reference>